<evidence type="ECO:0000256" key="2">
    <source>
        <dbReference type="PIRSR" id="PIRSR613078-1"/>
    </source>
</evidence>
<dbReference type="GO" id="GO:0004331">
    <property type="term" value="F:fructose-2,6-bisphosphate 2-phosphatase activity"/>
    <property type="evidence" value="ECO:0007669"/>
    <property type="project" value="TreeGrafter"/>
</dbReference>
<comment type="caution">
    <text evidence="4">The sequence shown here is derived from an EMBL/GenBank/DDBJ whole genome shotgun (WGS) entry which is preliminary data.</text>
</comment>
<dbReference type="InterPro" id="IPR001345">
    <property type="entry name" value="PG/BPGM_mutase_AS"/>
</dbReference>
<feature type="binding site" evidence="3">
    <location>
        <position position="60"/>
    </location>
    <ligand>
        <name>substrate</name>
    </ligand>
</feature>
<dbReference type="STRING" id="1451189.CFAL_03340"/>
<dbReference type="SUPFAM" id="SSF53254">
    <property type="entry name" value="Phosphoglycerate mutase-like"/>
    <property type="match status" value="1"/>
</dbReference>
<feature type="active site" description="Tele-phosphohistidine intermediate" evidence="2">
    <location>
        <position position="11"/>
    </location>
</feature>
<feature type="binding site" evidence="3">
    <location>
        <begin position="10"/>
        <end position="17"/>
    </location>
    <ligand>
        <name>substrate</name>
    </ligand>
</feature>
<dbReference type="Gene3D" id="3.40.50.1240">
    <property type="entry name" value="Phosphoglycerate mutase-like"/>
    <property type="match status" value="1"/>
</dbReference>
<gene>
    <name evidence="4" type="ORF">D3M95_07115</name>
</gene>
<evidence type="ECO:0000256" key="3">
    <source>
        <dbReference type="PIRSR" id="PIRSR613078-2"/>
    </source>
</evidence>
<dbReference type="CDD" id="cd07067">
    <property type="entry name" value="HP_PGM_like"/>
    <property type="match status" value="1"/>
</dbReference>
<dbReference type="InterPro" id="IPR029033">
    <property type="entry name" value="His_PPase_superfam"/>
</dbReference>
<evidence type="ECO:0000313" key="4">
    <source>
        <dbReference type="EMBL" id="RIX34640.1"/>
    </source>
</evidence>
<dbReference type="InterPro" id="IPR013078">
    <property type="entry name" value="His_Pase_superF_clade-1"/>
</dbReference>
<protein>
    <submittedName>
        <fullName evidence="4">Histidine phosphatase family protein</fullName>
    </submittedName>
</protein>
<dbReference type="GO" id="GO:0005829">
    <property type="term" value="C:cytosol"/>
    <property type="evidence" value="ECO:0007669"/>
    <property type="project" value="TreeGrafter"/>
</dbReference>
<evidence type="ECO:0000256" key="1">
    <source>
        <dbReference type="ARBA" id="ARBA00022801"/>
    </source>
</evidence>
<dbReference type="GO" id="GO:0043456">
    <property type="term" value="P:regulation of pentose-phosphate shunt"/>
    <property type="evidence" value="ECO:0007669"/>
    <property type="project" value="TreeGrafter"/>
</dbReference>
<organism evidence="4 5">
    <name type="scientific">Corynebacterium falsenii</name>
    <dbReference type="NCBI Taxonomy" id="108486"/>
    <lineage>
        <taxon>Bacteria</taxon>
        <taxon>Bacillati</taxon>
        <taxon>Actinomycetota</taxon>
        <taxon>Actinomycetes</taxon>
        <taxon>Mycobacteriales</taxon>
        <taxon>Corynebacteriaceae</taxon>
        <taxon>Corynebacterium</taxon>
    </lineage>
</organism>
<keyword evidence="5" id="KW-1185">Reference proteome</keyword>
<dbReference type="Pfam" id="PF00300">
    <property type="entry name" value="His_Phos_1"/>
    <property type="match status" value="1"/>
</dbReference>
<dbReference type="AlphaFoldDB" id="A0A418Q6M6"/>
<dbReference type="PROSITE" id="PS00175">
    <property type="entry name" value="PG_MUTASE"/>
    <property type="match status" value="1"/>
</dbReference>
<feature type="active site" description="Proton donor/acceptor" evidence="2">
    <location>
        <position position="84"/>
    </location>
</feature>
<dbReference type="InterPro" id="IPR051695">
    <property type="entry name" value="Phosphoglycerate_Mutase"/>
</dbReference>
<dbReference type="Proteomes" id="UP000285278">
    <property type="component" value="Unassembled WGS sequence"/>
</dbReference>
<proteinExistence type="predicted"/>
<dbReference type="GO" id="GO:0045820">
    <property type="term" value="P:negative regulation of glycolytic process"/>
    <property type="evidence" value="ECO:0007669"/>
    <property type="project" value="TreeGrafter"/>
</dbReference>
<accession>A0A418Q6M6</accession>
<name>A0A418Q6M6_9CORY</name>
<reference evidence="4 5" key="1">
    <citation type="submission" date="2018-09" db="EMBL/GenBank/DDBJ databases">
        <title>Optimization and identification of Corynebacterium falsenii FN1-14 from fish paste.</title>
        <authorList>
            <person name="Daroonpunt R."/>
            <person name="Tanasupawat S."/>
        </authorList>
    </citation>
    <scope>NUCLEOTIDE SEQUENCE [LARGE SCALE GENOMIC DNA]</scope>
    <source>
        <strain evidence="4 5">FN1-14</strain>
    </source>
</reference>
<dbReference type="PANTHER" id="PTHR46517:SF1">
    <property type="entry name" value="FRUCTOSE-2,6-BISPHOSPHATASE TIGAR"/>
    <property type="match status" value="1"/>
</dbReference>
<dbReference type="RefSeq" id="WP_025402303.1">
    <property type="nucleotide sequence ID" value="NZ_CBCRUA010000014.1"/>
</dbReference>
<dbReference type="EMBL" id="QXJK01000006">
    <property type="protein sequence ID" value="RIX34640.1"/>
    <property type="molecule type" value="Genomic_DNA"/>
</dbReference>
<dbReference type="PANTHER" id="PTHR46517">
    <property type="entry name" value="FRUCTOSE-2,6-BISPHOSPHATASE TIGAR"/>
    <property type="match status" value="1"/>
</dbReference>
<keyword evidence="1" id="KW-0378">Hydrolase</keyword>
<dbReference type="SMART" id="SM00855">
    <property type="entry name" value="PGAM"/>
    <property type="match status" value="1"/>
</dbReference>
<sequence>MGERRLILVRHGQTDYNATGRMQGQLDTELSDVGRAQAMEAAQVLRERKVSHVWSSDLIRARDTARILADAWGCDVTEDPRLRETDLGLWQGASHTEVDKDYPGQRAYWRFDPTWAPPGGETRLQVAERAHELVMETMCTEAFDDGDVVMVAHGGTIGALTARLLDVPHSHYLVFSGLGNVCWSQLLARPRFVSGDGVCSEPAIDGTTVPLVPNTAKDWWKNPKWHLEGWNVGVNAAAPTQAASPDEGGEDTPE</sequence>
<dbReference type="OrthoDB" id="9781415at2"/>
<evidence type="ECO:0000313" key="5">
    <source>
        <dbReference type="Proteomes" id="UP000285278"/>
    </source>
</evidence>